<gene>
    <name evidence="1" type="ORF">IAC57_05675</name>
</gene>
<dbReference type="Pfam" id="PF01263">
    <property type="entry name" value="Aldose_epim"/>
    <property type="match status" value="1"/>
</dbReference>
<comment type="caution">
    <text evidence="1">The sequence shown here is derived from an EMBL/GenBank/DDBJ whole genome shotgun (WGS) entry which is preliminary data.</text>
</comment>
<dbReference type="GO" id="GO:0030246">
    <property type="term" value="F:carbohydrate binding"/>
    <property type="evidence" value="ECO:0007669"/>
    <property type="project" value="InterPro"/>
</dbReference>
<protein>
    <submittedName>
        <fullName evidence="1">Aldose 1-epimerase family protein</fullName>
    </submittedName>
</protein>
<dbReference type="InterPro" id="IPR014718">
    <property type="entry name" value="GH-type_carb-bd"/>
</dbReference>
<dbReference type="GO" id="GO:0005975">
    <property type="term" value="P:carbohydrate metabolic process"/>
    <property type="evidence" value="ECO:0007669"/>
    <property type="project" value="InterPro"/>
</dbReference>
<organism evidence="1 2">
    <name type="scientific">Candidatus Scatosoma pullistercoris</name>
    <dbReference type="NCBI Taxonomy" id="2840934"/>
    <lineage>
        <taxon>Bacteria</taxon>
        <taxon>Bacillati</taxon>
        <taxon>Bacillota</taxon>
        <taxon>Clostridia</taxon>
        <taxon>Candidatus Scatosoma</taxon>
    </lineage>
</organism>
<reference evidence="1" key="1">
    <citation type="submission" date="2020-10" db="EMBL/GenBank/DDBJ databases">
        <authorList>
            <person name="Gilroy R."/>
        </authorList>
    </citation>
    <scope>NUCLEOTIDE SEQUENCE</scope>
    <source>
        <strain evidence="1">11687</strain>
    </source>
</reference>
<sequence>MIYTIENKVMKIAVDTSGAQLASVQTKPDEKEYLWQGDPAYWTGRAYNLFPTIGRMYKNTYTYRGKSYSLLPHGIARYRVFQLADRTATKLRFRLTEDEDSLQSYPFRFCFDIVYELVGTRLNIAYEVTNPNEEDLIFTLGGHPGFNIPFGGGTFENYYLEFPERTQVTWHTLSKNKFMSGKTQPFALKDGVRLPLEHSLFDNDAIILGNTCRRILIKNTADSRQIALDYPEFKYLGIWHAPQTDAPYICLEPWSALPATEGITDDLETKKDMTHLAPGKTFRNVWGFEISE</sequence>
<dbReference type="InterPro" id="IPR037481">
    <property type="entry name" value="LacX"/>
</dbReference>
<accession>A0A9D1MGD0</accession>
<dbReference type="GO" id="GO:0016853">
    <property type="term" value="F:isomerase activity"/>
    <property type="evidence" value="ECO:0007669"/>
    <property type="project" value="InterPro"/>
</dbReference>
<dbReference type="Proteomes" id="UP000824081">
    <property type="component" value="Unassembled WGS sequence"/>
</dbReference>
<dbReference type="InterPro" id="IPR011013">
    <property type="entry name" value="Gal_mutarotase_sf_dom"/>
</dbReference>
<dbReference type="Gene3D" id="2.70.98.10">
    <property type="match status" value="1"/>
</dbReference>
<dbReference type="SUPFAM" id="SSF74650">
    <property type="entry name" value="Galactose mutarotase-like"/>
    <property type="match status" value="1"/>
</dbReference>
<dbReference type="CDD" id="cd09024">
    <property type="entry name" value="Aldose_epim_lacX"/>
    <property type="match status" value="1"/>
</dbReference>
<proteinExistence type="predicted"/>
<name>A0A9D1MGD0_9FIRM</name>
<dbReference type="EMBL" id="DVMZ01000149">
    <property type="protein sequence ID" value="HIU59577.1"/>
    <property type="molecule type" value="Genomic_DNA"/>
</dbReference>
<dbReference type="InterPro" id="IPR008183">
    <property type="entry name" value="Aldose_1/G6P_1-epimerase"/>
</dbReference>
<dbReference type="AlphaFoldDB" id="A0A9D1MGD0"/>
<reference evidence="1" key="2">
    <citation type="journal article" date="2021" name="PeerJ">
        <title>Extensive microbial diversity within the chicken gut microbiome revealed by metagenomics and culture.</title>
        <authorList>
            <person name="Gilroy R."/>
            <person name="Ravi A."/>
            <person name="Getino M."/>
            <person name="Pursley I."/>
            <person name="Horton D.L."/>
            <person name="Alikhan N.F."/>
            <person name="Baker D."/>
            <person name="Gharbi K."/>
            <person name="Hall N."/>
            <person name="Watson M."/>
            <person name="Adriaenssens E.M."/>
            <person name="Foster-Nyarko E."/>
            <person name="Jarju S."/>
            <person name="Secka A."/>
            <person name="Antonio M."/>
            <person name="Oren A."/>
            <person name="Chaudhuri R.R."/>
            <person name="La Ragione R."/>
            <person name="Hildebrand F."/>
            <person name="Pallen M.J."/>
        </authorList>
    </citation>
    <scope>NUCLEOTIDE SEQUENCE</scope>
    <source>
        <strain evidence="1">11687</strain>
    </source>
</reference>
<evidence type="ECO:0000313" key="2">
    <source>
        <dbReference type="Proteomes" id="UP000824081"/>
    </source>
</evidence>
<evidence type="ECO:0000313" key="1">
    <source>
        <dbReference type="EMBL" id="HIU59577.1"/>
    </source>
</evidence>